<comment type="subcellular location">
    <subcellularLocation>
        <location evidence="9">Cell inner membrane</location>
        <topology evidence="9">Single-pass type II membrane protein</topology>
    </subcellularLocation>
    <subcellularLocation>
        <location evidence="1">Membrane</location>
    </subcellularLocation>
    <text evidence="9">Localizes to the division septum.</text>
</comment>
<dbReference type="Gene3D" id="3.40.50.11690">
    <property type="entry name" value="Cell division protein FtsQ/DivIB"/>
    <property type="match status" value="1"/>
</dbReference>
<dbReference type="InterPro" id="IPR013685">
    <property type="entry name" value="POTRA_FtsQ_type"/>
</dbReference>
<evidence type="ECO:0000256" key="5">
    <source>
        <dbReference type="ARBA" id="ARBA00022692"/>
    </source>
</evidence>
<evidence type="ECO:0000256" key="7">
    <source>
        <dbReference type="ARBA" id="ARBA00023136"/>
    </source>
</evidence>
<dbReference type="PANTHER" id="PTHR35851">
    <property type="entry name" value="CELL DIVISION PROTEIN FTSQ"/>
    <property type="match status" value="1"/>
</dbReference>
<dbReference type="InterPro" id="IPR034746">
    <property type="entry name" value="POTRA"/>
</dbReference>
<dbReference type="AlphaFoldDB" id="A0A0S2TB23"/>
<keyword evidence="7 9" id="KW-0472">Membrane</keyword>
<dbReference type="GO" id="GO:0090529">
    <property type="term" value="P:cell septum assembly"/>
    <property type="evidence" value="ECO:0007669"/>
    <property type="project" value="InterPro"/>
</dbReference>
<proteinExistence type="inferred from homology"/>
<organism evidence="11 12">
    <name type="scientific">Candidatus Tenderia electrophaga</name>
    <dbReference type="NCBI Taxonomy" id="1748243"/>
    <lineage>
        <taxon>Bacteria</taxon>
        <taxon>Pseudomonadati</taxon>
        <taxon>Pseudomonadota</taxon>
        <taxon>Gammaproteobacteria</taxon>
        <taxon>Candidatus Tenderiales</taxon>
        <taxon>Candidatus Tenderiaceae</taxon>
        <taxon>Candidatus Tenderia</taxon>
    </lineage>
</organism>
<gene>
    <name evidence="9" type="primary">ftsQ</name>
    <name evidence="11" type="ORF">Tel_03785</name>
</gene>
<dbReference type="Proteomes" id="UP000055136">
    <property type="component" value="Chromosome"/>
</dbReference>
<keyword evidence="12" id="KW-1185">Reference proteome</keyword>
<keyword evidence="5 9" id="KW-0812">Transmembrane</keyword>
<evidence type="ECO:0000256" key="8">
    <source>
        <dbReference type="ARBA" id="ARBA00023306"/>
    </source>
</evidence>
<comment type="similarity">
    <text evidence="9">Belongs to the FtsQ/DivIB family. FtsQ subfamily.</text>
</comment>
<dbReference type="GO" id="GO:0005886">
    <property type="term" value="C:plasma membrane"/>
    <property type="evidence" value="ECO:0007669"/>
    <property type="project" value="UniProtKB-SubCell"/>
</dbReference>
<accession>A0A0S2TB23</accession>
<comment type="subunit">
    <text evidence="9">Part of a complex composed of FtsB, FtsL and FtsQ.</text>
</comment>
<dbReference type="STRING" id="1748243.Tel_03785"/>
<dbReference type="HAMAP" id="MF_00911">
    <property type="entry name" value="FtsQ_subfam"/>
    <property type="match status" value="1"/>
</dbReference>
<dbReference type="Pfam" id="PF08478">
    <property type="entry name" value="POTRA_1"/>
    <property type="match status" value="1"/>
</dbReference>
<evidence type="ECO:0000256" key="9">
    <source>
        <dbReference type="HAMAP-Rule" id="MF_00911"/>
    </source>
</evidence>
<comment type="function">
    <text evidence="9">Essential cell division protein. May link together the upstream cell division proteins, which are predominantly cytoplasmic, with the downstream cell division proteins, which are predominantly periplasmic. May control correct divisome assembly.</text>
</comment>
<evidence type="ECO:0000313" key="11">
    <source>
        <dbReference type="EMBL" id="ALP52334.1"/>
    </source>
</evidence>
<reference evidence="11" key="1">
    <citation type="submission" date="2015-10" db="EMBL/GenBank/DDBJ databases">
        <title>Description of Candidatus Tenderia electrophaga gen. nov, sp. nov., an Uncultivated Electroautotroph from a Biocathode Enrichment.</title>
        <authorList>
            <person name="Eddie B.J."/>
            <person name="Malanoski A.P."/>
            <person name="Wang Z."/>
            <person name="Hall R.J."/>
            <person name="Oh S.D."/>
            <person name="Heiner C."/>
            <person name="Lin B."/>
            <person name="Strycharz-Glaven S.M."/>
        </authorList>
    </citation>
    <scope>NUCLEOTIDE SEQUENCE [LARGE SCALE GENOMIC DNA]</scope>
    <source>
        <strain evidence="11">NRL1</strain>
    </source>
</reference>
<dbReference type="KEGG" id="tee:Tel_03785"/>
<dbReference type="InterPro" id="IPR026579">
    <property type="entry name" value="FtsQ"/>
</dbReference>
<feature type="domain" description="POTRA" evidence="10">
    <location>
        <begin position="58"/>
        <end position="127"/>
    </location>
</feature>
<name>A0A0S2TB23_9GAMM</name>
<evidence type="ECO:0000256" key="4">
    <source>
        <dbReference type="ARBA" id="ARBA00022618"/>
    </source>
</evidence>
<dbReference type="Gene3D" id="3.10.20.310">
    <property type="entry name" value="membrane protein fhac"/>
    <property type="match status" value="1"/>
</dbReference>
<dbReference type="Pfam" id="PF03799">
    <property type="entry name" value="FtsQ_DivIB_C"/>
    <property type="match status" value="1"/>
</dbReference>
<dbReference type="PANTHER" id="PTHR35851:SF1">
    <property type="entry name" value="CELL DIVISION PROTEIN FTSQ"/>
    <property type="match status" value="1"/>
</dbReference>
<evidence type="ECO:0000259" key="10">
    <source>
        <dbReference type="PROSITE" id="PS51779"/>
    </source>
</evidence>
<sequence length="254" mass="29360">MKIISRKAKKTNRRIPQSQPQVRHWGLSPRLLTLGGVVLLLAVAGYAIWLKLMDPNTLPLKQVQLEAPFNKVSKQLLYEVVSSRIDGGFFSLDVARVTTALNELPWVSHVDVRRIWPDTLHVTVNEQVALARWRDQALVNVNGELFYPVPETFPKHLVELNGPEDTVTLMAQQFHRFHETLQQGGLRMQRIHLSERRAWELELSNNTVIALGRDEVVQRLQRFVRFYPQLLAQTNAVRRVDMRYTNGFAVQWRG</sequence>
<keyword evidence="6 9" id="KW-1133">Transmembrane helix</keyword>
<dbReference type="InterPro" id="IPR045335">
    <property type="entry name" value="FtsQ_C_sf"/>
</dbReference>
<keyword evidence="8 9" id="KW-0131">Cell cycle</keyword>
<dbReference type="InterPro" id="IPR005548">
    <property type="entry name" value="Cell_div_FtsQ/DivIB_C"/>
</dbReference>
<dbReference type="EMBL" id="CP013099">
    <property type="protein sequence ID" value="ALP52334.1"/>
    <property type="molecule type" value="Genomic_DNA"/>
</dbReference>
<keyword evidence="3 9" id="KW-0997">Cell inner membrane</keyword>
<keyword evidence="2 9" id="KW-1003">Cell membrane</keyword>
<evidence type="ECO:0000256" key="2">
    <source>
        <dbReference type="ARBA" id="ARBA00022475"/>
    </source>
</evidence>
<protein>
    <recommendedName>
        <fullName evidence="9">Cell division protein FtsQ</fullName>
    </recommendedName>
</protein>
<dbReference type="GO" id="GO:0032153">
    <property type="term" value="C:cell division site"/>
    <property type="evidence" value="ECO:0007669"/>
    <property type="project" value="UniProtKB-UniRule"/>
</dbReference>
<evidence type="ECO:0000313" key="12">
    <source>
        <dbReference type="Proteomes" id="UP000055136"/>
    </source>
</evidence>
<dbReference type="GO" id="GO:0043093">
    <property type="term" value="P:FtsZ-dependent cytokinesis"/>
    <property type="evidence" value="ECO:0007669"/>
    <property type="project" value="UniProtKB-UniRule"/>
</dbReference>
<dbReference type="PROSITE" id="PS51779">
    <property type="entry name" value="POTRA"/>
    <property type="match status" value="1"/>
</dbReference>
<keyword evidence="4 9" id="KW-0132">Cell division</keyword>
<evidence type="ECO:0000256" key="1">
    <source>
        <dbReference type="ARBA" id="ARBA00004370"/>
    </source>
</evidence>
<evidence type="ECO:0000256" key="3">
    <source>
        <dbReference type="ARBA" id="ARBA00022519"/>
    </source>
</evidence>
<evidence type="ECO:0000256" key="6">
    <source>
        <dbReference type="ARBA" id="ARBA00022989"/>
    </source>
</evidence>